<protein>
    <recommendedName>
        <fullName evidence="7">3-methyl-2-oxobutanoate hydroxymethyltransferase</fullName>
        <ecNumber evidence="7">2.1.2.11</ecNumber>
    </recommendedName>
    <alternativeName>
        <fullName evidence="7">Ketopantoate hydroxymethyltransferase</fullName>
        <shortName evidence="7">KPHMT</shortName>
    </alternativeName>
</protein>
<proteinExistence type="inferred from homology"/>
<dbReference type="GO" id="GO:0015940">
    <property type="term" value="P:pantothenate biosynthetic process"/>
    <property type="evidence" value="ECO:0007669"/>
    <property type="project" value="UniProtKB-UniRule"/>
</dbReference>
<evidence type="ECO:0000256" key="4">
    <source>
        <dbReference type="ARBA" id="ARBA00022655"/>
    </source>
</evidence>
<dbReference type="EC" id="2.1.2.11" evidence="7"/>
<organism evidence="13 14">
    <name type="scientific">Candidatus Lucifugimonas marina</name>
    <dbReference type="NCBI Taxonomy" id="3038979"/>
    <lineage>
        <taxon>Bacteria</taxon>
        <taxon>Bacillati</taxon>
        <taxon>Chloroflexota</taxon>
        <taxon>Dehalococcoidia</taxon>
        <taxon>SAR202 cluster</taxon>
        <taxon>Candidatus Lucifugimonadales</taxon>
        <taxon>Candidatus Lucifugimonadaceae</taxon>
        <taxon>Candidatus Lucifugimonas</taxon>
    </lineage>
</organism>
<keyword evidence="7 10" id="KW-0460">Magnesium</keyword>
<evidence type="ECO:0000256" key="3">
    <source>
        <dbReference type="ARBA" id="ARBA00011424"/>
    </source>
</evidence>
<keyword evidence="4 7" id="KW-0566">Pantothenate biosynthesis</keyword>
<dbReference type="NCBIfam" id="TIGR00222">
    <property type="entry name" value="panB"/>
    <property type="match status" value="1"/>
</dbReference>
<evidence type="ECO:0000313" key="13">
    <source>
        <dbReference type="EMBL" id="WFG40251.1"/>
    </source>
</evidence>
<comment type="function">
    <text evidence="6 7">Catalyzes the reversible reaction in which hydroxymethyl group from 5,10-methylenetetrahydrofolate is transferred onto alpha-ketoisovalerate to form ketopantoate.</text>
</comment>
<comment type="catalytic activity">
    <reaction evidence="7">
        <text>(6R)-5,10-methylene-5,6,7,8-tetrahydrofolate + 3-methyl-2-oxobutanoate + H2O = 2-dehydropantoate + (6S)-5,6,7,8-tetrahydrofolate</text>
        <dbReference type="Rhea" id="RHEA:11824"/>
        <dbReference type="ChEBI" id="CHEBI:11561"/>
        <dbReference type="ChEBI" id="CHEBI:11851"/>
        <dbReference type="ChEBI" id="CHEBI:15377"/>
        <dbReference type="ChEBI" id="CHEBI:15636"/>
        <dbReference type="ChEBI" id="CHEBI:57453"/>
        <dbReference type="EC" id="2.1.2.11"/>
    </reaction>
</comment>
<dbReference type="EMBL" id="WMBE01000003">
    <property type="protein sequence ID" value="MDG0867367.1"/>
    <property type="molecule type" value="Genomic_DNA"/>
</dbReference>
<evidence type="ECO:0000256" key="8">
    <source>
        <dbReference type="PIRSR" id="PIRSR000388-1"/>
    </source>
</evidence>
<comment type="similarity">
    <text evidence="2 7">Belongs to the PanB family.</text>
</comment>
<dbReference type="GO" id="GO:0005737">
    <property type="term" value="C:cytoplasm"/>
    <property type="evidence" value="ECO:0007669"/>
    <property type="project" value="UniProtKB-SubCell"/>
</dbReference>
<evidence type="ECO:0000256" key="2">
    <source>
        <dbReference type="ARBA" id="ARBA00008676"/>
    </source>
</evidence>
<feature type="binding site" evidence="7 10">
    <location>
        <position position="86"/>
    </location>
    <ligand>
        <name>Mg(2+)</name>
        <dbReference type="ChEBI" id="CHEBI:18420"/>
    </ligand>
</feature>
<dbReference type="HAMAP" id="MF_00156">
    <property type="entry name" value="PanB"/>
    <property type="match status" value="1"/>
</dbReference>
<evidence type="ECO:0000313" key="14">
    <source>
        <dbReference type="Proteomes" id="UP001219901"/>
    </source>
</evidence>
<dbReference type="NCBIfam" id="NF001452">
    <property type="entry name" value="PRK00311.1"/>
    <property type="match status" value="1"/>
</dbReference>
<feature type="region of interest" description="Disordered" evidence="11">
    <location>
        <begin position="259"/>
        <end position="282"/>
    </location>
</feature>
<feature type="binding site" evidence="7 9">
    <location>
        <position position="116"/>
    </location>
    <ligand>
        <name>3-methyl-2-oxobutanoate</name>
        <dbReference type="ChEBI" id="CHEBI:11851"/>
    </ligand>
</feature>
<feature type="binding site" evidence="7 10">
    <location>
        <position position="47"/>
    </location>
    <ligand>
        <name>Mg(2+)</name>
        <dbReference type="ChEBI" id="CHEBI:18420"/>
    </ligand>
</feature>
<comment type="cofactor">
    <cofactor evidence="7 10">
        <name>Mg(2+)</name>
        <dbReference type="ChEBI" id="CHEBI:18420"/>
    </cofactor>
    <text evidence="7 10">Binds 1 Mg(2+) ion per subunit.</text>
</comment>
<reference evidence="13" key="2">
    <citation type="journal article" date="2023" name="Nat. Commun.">
        <title>Cultivation of marine bacteria of the SAR202 clade.</title>
        <authorList>
            <person name="Lim Y."/>
            <person name="Seo J.H."/>
            <person name="Giovannoni S.J."/>
            <person name="Kang I."/>
            <person name="Cho J.C."/>
        </authorList>
    </citation>
    <scope>NUCLEOTIDE SEQUENCE</scope>
    <source>
        <strain evidence="13">JH1073</strain>
    </source>
</reference>
<keyword evidence="5 7" id="KW-0808">Transferase</keyword>
<dbReference type="GO" id="GO:0000287">
    <property type="term" value="F:magnesium ion binding"/>
    <property type="evidence" value="ECO:0007669"/>
    <property type="project" value="TreeGrafter"/>
</dbReference>
<dbReference type="InterPro" id="IPR003700">
    <property type="entry name" value="Pantoate_hydroxy_MeTrfase"/>
</dbReference>
<dbReference type="EMBL" id="CP046147">
    <property type="protein sequence ID" value="WFG40251.1"/>
    <property type="molecule type" value="Genomic_DNA"/>
</dbReference>
<keyword evidence="7 10" id="KW-0479">Metal-binding</keyword>
<comment type="pathway">
    <text evidence="1 7">Cofactor biosynthesis; (R)-pantothenate biosynthesis; (R)-pantoate from 3-methyl-2-oxobutanoate: step 1/2.</text>
</comment>
<accession>A0AAJ6CSF1</accession>
<sequence>MAIRRITTHKIQQMKRRGEPIPMVTAYDYTAARIVDASGIPMILVGDSMGHVVLGHDSTIPVTVDDIVSASAAVVRGATKPLIVADMPFLSYQIDAETALRNAARLIQEGGAQAVKLEGGKTVAPIVRRLADAGLAVMGHIGLTPQHVNQLGGYRVQGKTESTANKVLEDALALQEAGAFAIVLELIPVELAKKITETLDIPTIGIGAGVHCDGQVQVFHDMLGLDPDFRPRHSGKYADLAPIIEDALQRYGDDVREGTFPTDAQSFFSDESRVRESSTTNE</sequence>
<dbReference type="Proteomes" id="UP001219901">
    <property type="component" value="Chromosome"/>
</dbReference>
<dbReference type="GO" id="GO:0003864">
    <property type="term" value="F:3-methyl-2-oxobutanoate hydroxymethyltransferase activity"/>
    <property type="evidence" value="ECO:0007669"/>
    <property type="project" value="UniProtKB-UniRule"/>
</dbReference>
<evidence type="ECO:0000256" key="6">
    <source>
        <dbReference type="ARBA" id="ARBA00056497"/>
    </source>
</evidence>
<dbReference type="PANTHER" id="PTHR20881:SF0">
    <property type="entry name" value="3-METHYL-2-OXOBUTANOATE HYDROXYMETHYLTRANSFERASE"/>
    <property type="match status" value="1"/>
</dbReference>
<evidence type="ECO:0000313" key="15">
    <source>
        <dbReference type="Proteomes" id="UP001321249"/>
    </source>
</evidence>
<dbReference type="Gene3D" id="3.20.20.60">
    <property type="entry name" value="Phosphoenolpyruvate-binding domains"/>
    <property type="match status" value="1"/>
</dbReference>
<dbReference type="InterPro" id="IPR040442">
    <property type="entry name" value="Pyrv_kinase-like_dom_sf"/>
</dbReference>
<keyword evidence="7" id="KW-0963">Cytoplasm</keyword>
<dbReference type="RefSeq" id="WP_342825667.1">
    <property type="nucleotide sequence ID" value="NZ_CP046146.1"/>
</dbReference>
<dbReference type="PANTHER" id="PTHR20881">
    <property type="entry name" value="3-METHYL-2-OXOBUTANOATE HYDROXYMETHYLTRANSFERASE"/>
    <property type="match status" value="1"/>
</dbReference>
<reference evidence="14" key="3">
    <citation type="submission" date="2023-06" db="EMBL/GenBank/DDBJ databases">
        <title>Pangenomics reveal diversification of enzyme families and niche specialization in globally abundant SAR202 bacteria.</title>
        <authorList>
            <person name="Saw J.H.W."/>
        </authorList>
    </citation>
    <scope>NUCLEOTIDE SEQUENCE [LARGE SCALE GENOMIC DNA]</scope>
    <source>
        <strain evidence="14">JH1073</strain>
    </source>
</reference>
<keyword evidence="14" id="KW-1185">Reference proteome</keyword>
<dbReference type="Pfam" id="PF02548">
    <property type="entry name" value="Pantoate_transf"/>
    <property type="match status" value="1"/>
</dbReference>
<evidence type="ECO:0000256" key="10">
    <source>
        <dbReference type="PIRSR" id="PIRSR000388-3"/>
    </source>
</evidence>
<dbReference type="AlphaFoldDB" id="A0AAJ6CSF1"/>
<evidence type="ECO:0000256" key="7">
    <source>
        <dbReference type="HAMAP-Rule" id="MF_00156"/>
    </source>
</evidence>
<evidence type="ECO:0000256" key="5">
    <source>
        <dbReference type="ARBA" id="ARBA00022679"/>
    </source>
</evidence>
<evidence type="ECO:0000256" key="11">
    <source>
        <dbReference type="SAM" id="MobiDB-lite"/>
    </source>
</evidence>
<name>A0AAJ6CSF1_9CHLR</name>
<evidence type="ECO:0000256" key="9">
    <source>
        <dbReference type="PIRSR" id="PIRSR000388-2"/>
    </source>
</evidence>
<evidence type="ECO:0000256" key="1">
    <source>
        <dbReference type="ARBA" id="ARBA00005033"/>
    </source>
</evidence>
<feature type="binding site" evidence="7 10">
    <location>
        <position position="118"/>
    </location>
    <ligand>
        <name>Mg(2+)</name>
        <dbReference type="ChEBI" id="CHEBI:18420"/>
    </ligand>
</feature>
<dbReference type="InterPro" id="IPR015813">
    <property type="entry name" value="Pyrv/PenolPyrv_kinase-like_dom"/>
</dbReference>
<dbReference type="FunFam" id="3.20.20.60:FF:000003">
    <property type="entry name" value="3-methyl-2-oxobutanoate hydroxymethyltransferase"/>
    <property type="match status" value="1"/>
</dbReference>
<feature type="active site" description="Proton acceptor" evidence="7 8">
    <location>
        <position position="185"/>
    </location>
</feature>
<comment type="subcellular location">
    <subcellularLocation>
        <location evidence="7">Cytoplasm</location>
    </subcellularLocation>
</comment>
<feature type="binding site" evidence="7 9">
    <location>
        <begin position="47"/>
        <end position="48"/>
    </location>
    <ligand>
        <name>3-methyl-2-oxobutanoate</name>
        <dbReference type="ChEBI" id="CHEBI:11851"/>
    </ligand>
</feature>
<evidence type="ECO:0000313" key="12">
    <source>
        <dbReference type="EMBL" id="MDG0867367.1"/>
    </source>
</evidence>
<dbReference type="CDD" id="cd06557">
    <property type="entry name" value="KPHMT-like"/>
    <property type="match status" value="1"/>
</dbReference>
<feature type="binding site" evidence="7 9">
    <location>
        <position position="86"/>
    </location>
    <ligand>
        <name>3-methyl-2-oxobutanoate</name>
        <dbReference type="ChEBI" id="CHEBI:11851"/>
    </ligand>
</feature>
<gene>
    <name evidence="7 13" type="primary">panB</name>
    <name evidence="12" type="ORF">GKO46_09830</name>
    <name evidence="13" type="ORF">GKO48_11710</name>
</gene>
<dbReference type="SUPFAM" id="SSF51621">
    <property type="entry name" value="Phosphoenolpyruvate/pyruvate domain"/>
    <property type="match status" value="1"/>
</dbReference>
<dbReference type="Proteomes" id="UP001321249">
    <property type="component" value="Unassembled WGS sequence"/>
</dbReference>
<reference evidence="14 15" key="1">
    <citation type="submission" date="2019-11" db="EMBL/GenBank/DDBJ databases">
        <authorList>
            <person name="Cho J.-C."/>
        </authorList>
    </citation>
    <scope>NUCLEOTIDE SEQUENCE [LARGE SCALE GENOMIC DNA]</scope>
    <source>
        <strain evidence="13 14">JH1073</strain>
        <strain evidence="12 15">JH702</strain>
    </source>
</reference>
<comment type="subunit">
    <text evidence="3 7">Homodecamer; pentamer of dimers.</text>
</comment>
<dbReference type="PIRSF" id="PIRSF000388">
    <property type="entry name" value="Pantoate_hydroxy_MeTrfase"/>
    <property type="match status" value="1"/>
</dbReference>